<reference evidence="3 4" key="1">
    <citation type="journal article" date="2014" name="Proc. Natl. Acad. Sci. U.S.A.">
        <title>Molecular dissection of the evolution of carbapenem-resistant multilocus sequence type 258 Klebsiella pneumoniae.</title>
        <authorList>
            <person name="Deleo F.R."/>
            <person name="Chen L."/>
            <person name="Porcella S.F."/>
            <person name="Martens C.A."/>
            <person name="Kobayashi S.D."/>
            <person name="Porter A.R."/>
            <person name="Chavda K.D."/>
            <person name="Jacobs M.R."/>
            <person name="Mathema B."/>
            <person name="Olsen R.J."/>
            <person name="Bonomo R.A."/>
            <person name="Musser J.M."/>
            <person name="Kreiswirth B.N."/>
        </authorList>
    </citation>
    <scope>NUCLEOTIDE SEQUENCE [LARGE SCALE GENOMIC DNA]</scope>
    <source>
        <strain evidence="3">30684/NJST258_2</strain>
    </source>
</reference>
<evidence type="ECO:0000313" key="3">
    <source>
        <dbReference type="EMBL" id="AHM80871.1"/>
    </source>
</evidence>
<dbReference type="GO" id="GO:0040029">
    <property type="term" value="P:epigenetic regulation of gene expression"/>
    <property type="evidence" value="ECO:0007669"/>
    <property type="project" value="TreeGrafter"/>
</dbReference>
<evidence type="ECO:0000259" key="2">
    <source>
        <dbReference type="Pfam" id="PF00850"/>
    </source>
</evidence>
<comment type="similarity">
    <text evidence="1">Belongs to the histone deacetylase family.</text>
</comment>
<proteinExistence type="inferred from homology"/>
<dbReference type="EMBL" id="CP006918">
    <property type="protein sequence ID" value="AHM80871.1"/>
    <property type="molecule type" value="Genomic_DNA"/>
</dbReference>
<dbReference type="Pfam" id="PF00850">
    <property type="entry name" value="Hist_deacetyl"/>
    <property type="match status" value="1"/>
</dbReference>
<dbReference type="Gene3D" id="3.40.800.20">
    <property type="entry name" value="Histone deacetylase domain"/>
    <property type="match status" value="1"/>
</dbReference>
<dbReference type="CDD" id="cd09996">
    <property type="entry name" value="HDAC_classII_1"/>
    <property type="match status" value="1"/>
</dbReference>
<dbReference type="PANTHER" id="PTHR10625">
    <property type="entry name" value="HISTONE DEACETYLASE HDAC1-RELATED"/>
    <property type="match status" value="1"/>
</dbReference>
<feature type="domain" description="Histone deacetylase" evidence="2">
    <location>
        <begin position="55"/>
        <end position="343"/>
    </location>
</feature>
<sequence>MWRHPPPGRLSPREDRVKRKTGFFFDERCFWHSTGLHAVTLPVGGWVQPPAGGGHAESPETKRRMKNLMDVSGLTPQLALRSAAPASLEDLRRIHPDSYLERFKAISDNGGGMLGKEAPLGPGSYEIACLSAGLACAAVEAVLKGELDNAYSLSRPPGHHCLPDQSMGFCFLANIPIAVERAKAQLGLGKVAIIDWDVHHGNGTQHIYLQRDDVLTISLHQDGCFPPGYAGEDDRGVGAGEGYNINIPLLAGAGDDSWRYALETIVIPALARFEPELIIIACGYDANAMDPLARMQLHSDSFRAMTEQVQQAADRLCGGKLVMVHEGGYAESYVPFCGLAVMEALSGIRTEVQDPLLEFIQQQQPRATFAQFQRQAIDRLAQQFGLL</sequence>
<dbReference type="Proteomes" id="UP000019586">
    <property type="component" value="Chromosome"/>
</dbReference>
<name>W8VHS0_KLEPN</name>
<dbReference type="PATRIC" id="fig|1420013.3.peg.3849"/>
<organism evidence="3 4">
    <name type="scientific">Klebsiella pneumoniae 30684/NJST258_2</name>
    <dbReference type="NCBI Taxonomy" id="1420013"/>
    <lineage>
        <taxon>Bacteria</taxon>
        <taxon>Pseudomonadati</taxon>
        <taxon>Pseudomonadota</taxon>
        <taxon>Gammaproteobacteria</taxon>
        <taxon>Enterobacterales</taxon>
        <taxon>Enterobacteriaceae</taxon>
        <taxon>Klebsiella/Raoultella group</taxon>
        <taxon>Klebsiella</taxon>
        <taxon>Klebsiella pneumoniae complex</taxon>
    </lineage>
</organism>
<dbReference type="KEGG" id="kps:KPNJ2_04091"/>
<evidence type="ECO:0000313" key="4">
    <source>
        <dbReference type="Proteomes" id="UP000019586"/>
    </source>
</evidence>
<dbReference type="HOGENOM" id="CLU_007727_8_2_6"/>
<dbReference type="InterPro" id="IPR000286">
    <property type="entry name" value="HDACs"/>
</dbReference>
<dbReference type="AlphaFoldDB" id="W8VHS0"/>
<dbReference type="InterPro" id="IPR023801">
    <property type="entry name" value="His_deacetylse_dom"/>
</dbReference>
<dbReference type="InterPro" id="IPR037138">
    <property type="entry name" value="His_deacetylse_dom_sf"/>
</dbReference>
<dbReference type="PANTHER" id="PTHR10625:SF10">
    <property type="entry name" value="HISTONE DEACETYLASE HDAC1"/>
    <property type="match status" value="1"/>
</dbReference>
<gene>
    <name evidence="3" type="ORF">KPNJ2_04091</name>
</gene>
<accession>W8VHS0</accession>
<dbReference type="SUPFAM" id="SSF52768">
    <property type="entry name" value="Arginase/deacetylase"/>
    <property type="match status" value="1"/>
</dbReference>
<evidence type="ECO:0000256" key="1">
    <source>
        <dbReference type="ARBA" id="ARBA00005947"/>
    </source>
</evidence>
<protein>
    <submittedName>
        <fullName evidence="3">Acetoin utilization acuC protein</fullName>
    </submittedName>
</protein>
<dbReference type="PRINTS" id="PR01270">
    <property type="entry name" value="HDASUPER"/>
</dbReference>
<dbReference type="InterPro" id="IPR023696">
    <property type="entry name" value="Ureohydrolase_dom_sf"/>
</dbReference>
<dbReference type="GO" id="GO:0004407">
    <property type="term" value="F:histone deacetylase activity"/>
    <property type="evidence" value="ECO:0007669"/>
    <property type="project" value="TreeGrafter"/>
</dbReference>